<dbReference type="RefSeq" id="WP_006270969.1">
    <property type="nucleotide sequence ID" value="NZ_GL883077.1"/>
</dbReference>
<evidence type="ECO:0000259" key="1">
    <source>
        <dbReference type="Pfam" id="PF12705"/>
    </source>
</evidence>
<evidence type="ECO:0000313" key="2">
    <source>
        <dbReference type="EMBL" id="EGF91803.1"/>
    </source>
</evidence>
<dbReference type="Pfam" id="PF12705">
    <property type="entry name" value="PDDEXK_1"/>
    <property type="match status" value="1"/>
</dbReference>
<sequence>MSDDLFAPSPDPRWFTIPSGRPFLDDLARGLCRSLGKDLPEAQILTPTRRGARAMARAFSTQTRGGALLLPQIRAIGDLDEGEPPFDLEALGLDLPSAISSLRRRFELARLITEHYKGLEGRNVSGKLALELADSLAKFFDSLALEEVDATDRLHSLVTGQGGDQYSLDSWAQHWQVSAQFLAIAVEAWPKRLSELGMMDPSQRQVTLIRRLINQWTEHPPKTPLILAGTTGSAPSTADLAKVVAAASMGAVVLPGLDLSLADDAWDQIEDSHPQGTMKRMLDRHNVARATVRVWPVSLEDDRRKANARRRLLNEALRPAEATKDWRDQIAALRAESDTAIDDGLDGLTEINAARDEEAATVIALLMRETLETPGKTVALVTPDLTLARRVSARLTRWGLQADSSAGEPLANSPTGRFLLDLLTLLQTPCDPVAILSLWGHPACLFATDPGRTHVEMYGLRGATPNDMDSVRAALIERNRATDLWDRYAAAILPVAEMPISDLGEAATRITRLAESLSLDDGQALWTGAAGASAAELLAGLIREGAGYTVDTLRDVADILGQLIRNGKVRTGGNTHPRLLILGAIEARMVTADRLILAGLEEGVWPQAPDLDPFLSRPMRAALGLPSPERRTGLSAHDFVQAASAPECFLVTRHRREGEPQVQSRWLWRLQTLCKGAKVDIPSDGRWLDWARALDRGLSDKPAALKPAVRPNPKPPVEARPKKLSVTEVEVFIRDPYAIYAKHVLALRPLDRPNEPVEGRQRGTAIHKSLERFVTEDTPLGKAGIDRLCDLLHEELAATRLSPAQMALQKPLLPGMAAEFIRFEADRRAHRPKLHIEQRGELKIGDFTLVAKADRIELRDDGVDILDFKTGAAPSAKAVAAGFYPQLTLTAAILKQGGFADIRADRPLGDLLYVRVSPDVTKPQSAVQKGLFAHDLADAALNSLRRRIFAYAEADKGYLSWTAPQFLKTRAGDYDQLARLYEWYVLGTEDAEEIAEEEA</sequence>
<organism evidence="2 3">
    <name type="scientific">Asticcacaulis biprosthecium C19</name>
    <dbReference type="NCBI Taxonomy" id="715226"/>
    <lineage>
        <taxon>Bacteria</taxon>
        <taxon>Pseudomonadati</taxon>
        <taxon>Pseudomonadota</taxon>
        <taxon>Alphaproteobacteria</taxon>
        <taxon>Caulobacterales</taxon>
        <taxon>Caulobacteraceae</taxon>
        <taxon>Asticcacaulis</taxon>
    </lineage>
</organism>
<dbReference type="EMBL" id="GL883077">
    <property type="protein sequence ID" value="EGF91803.1"/>
    <property type="molecule type" value="Genomic_DNA"/>
</dbReference>
<evidence type="ECO:0000313" key="3">
    <source>
        <dbReference type="Proteomes" id="UP000006512"/>
    </source>
</evidence>
<keyword evidence="3" id="KW-1185">Reference proteome</keyword>
<reference evidence="3" key="1">
    <citation type="submission" date="2011-03" db="EMBL/GenBank/DDBJ databases">
        <title>Draft genome sequence of Brevundimonas diminuta.</title>
        <authorList>
            <person name="Brown P.J.B."/>
            <person name="Buechlein A."/>
            <person name="Hemmerich C."/>
            <person name="Brun Y.V."/>
        </authorList>
    </citation>
    <scope>NUCLEOTIDE SEQUENCE [LARGE SCALE GENOMIC DNA]</scope>
    <source>
        <strain evidence="3">C19</strain>
    </source>
</reference>
<dbReference type="eggNOG" id="COG2887">
    <property type="taxonomic scope" value="Bacteria"/>
</dbReference>
<gene>
    <name evidence="2" type="primary">addB</name>
    <name evidence="2" type="ORF">ABI_02350</name>
</gene>
<dbReference type="InterPro" id="IPR038726">
    <property type="entry name" value="PDDEXK_AddAB-type"/>
</dbReference>
<dbReference type="HOGENOM" id="CLU_012377_0_0_5"/>
<name>F4QIP4_9CAUL</name>
<protein>
    <submittedName>
        <fullName evidence="2">Double-strand break repair protein AddB</fullName>
    </submittedName>
</protein>
<dbReference type="STRING" id="715226.ABI_02350"/>
<dbReference type="Proteomes" id="UP000006512">
    <property type="component" value="Unassembled WGS sequence"/>
</dbReference>
<accession>F4QIP4</accession>
<proteinExistence type="predicted"/>
<dbReference type="OrthoDB" id="9780606at2"/>
<dbReference type="InterPro" id="IPR027417">
    <property type="entry name" value="P-loop_NTPase"/>
</dbReference>
<feature type="domain" description="PD-(D/E)XK endonuclease-like" evidence="1">
    <location>
        <begin position="724"/>
        <end position="947"/>
    </location>
</feature>
<dbReference type="SUPFAM" id="SSF52540">
    <property type="entry name" value="P-loop containing nucleoside triphosphate hydrolases"/>
    <property type="match status" value="1"/>
</dbReference>
<dbReference type="eggNOG" id="COG3893">
    <property type="taxonomic scope" value="Bacteria"/>
</dbReference>
<dbReference type="AlphaFoldDB" id="F4QIP4"/>